<feature type="region of interest" description="Disordered" evidence="14">
    <location>
        <begin position="940"/>
        <end position="1007"/>
    </location>
</feature>
<feature type="DNA-binding region" description="Homeobox" evidence="12">
    <location>
        <begin position="522"/>
        <end position="581"/>
    </location>
</feature>
<keyword evidence="2" id="KW-0479">Metal-binding</keyword>
<feature type="region of interest" description="Disordered" evidence="14">
    <location>
        <begin position="158"/>
        <end position="178"/>
    </location>
</feature>
<dbReference type="InterPro" id="IPR009057">
    <property type="entry name" value="Homeodomain-like_sf"/>
</dbReference>
<protein>
    <submittedName>
        <fullName evidence="18">Uncharacterized protein</fullName>
    </submittedName>
</protein>
<proteinExistence type="predicted"/>
<dbReference type="EMBL" id="CAJOBS010001779">
    <property type="protein sequence ID" value="CAF4761156.1"/>
    <property type="molecule type" value="Genomic_DNA"/>
</dbReference>
<dbReference type="FunFam" id="1.10.10.60:FF:000064">
    <property type="entry name" value="Zinc finger homeobox protein 4"/>
    <property type="match status" value="1"/>
</dbReference>
<dbReference type="CDD" id="cd00086">
    <property type="entry name" value="homeodomain"/>
    <property type="match status" value="4"/>
</dbReference>
<comment type="subcellular location">
    <subcellularLocation>
        <location evidence="1 12 13">Nucleus</location>
    </subcellularLocation>
</comment>
<dbReference type="Gene3D" id="1.10.10.60">
    <property type="entry name" value="Homeodomain-like"/>
    <property type="match status" value="4"/>
</dbReference>
<feature type="domain" description="C2H2-type" evidence="16">
    <location>
        <begin position="783"/>
        <end position="803"/>
    </location>
</feature>
<evidence type="ECO:0000256" key="11">
    <source>
        <dbReference type="PROSITE-ProRule" id="PRU00042"/>
    </source>
</evidence>
<dbReference type="EMBL" id="CAJNYV010000049">
    <property type="protein sequence ID" value="CAF3333275.1"/>
    <property type="molecule type" value="Genomic_DNA"/>
</dbReference>
<reference evidence="18" key="1">
    <citation type="submission" date="2021-02" db="EMBL/GenBank/DDBJ databases">
        <authorList>
            <person name="Nowell W R."/>
        </authorList>
    </citation>
    <scope>NUCLEOTIDE SEQUENCE</scope>
</reference>
<dbReference type="SUPFAM" id="SSF57667">
    <property type="entry name" value="beta-beta-alpha zinc fingers"/>
    <property type="match status" value="3"/>
</dbReference>
<dbReference type="InterPro" id="IPR051968">
    <property type="entry name" value="ZnFinger_Homeobox_TR"/>
</dbReference>
<feature type="domain" description="Homeobox" evidence="15">
    <location>
        <begin position="520"/>
        <end position="580"/>
    </location>
</feature>
<organism evidence="18 19">
    <name type="scientific">Rotaria socialis</name>
    <dbReference type="NCBI Taxonomy" id="392032"/>
    <lineage>
        <taxon>Eukaryota</taxon>
        <taxon>Metazoa</taxon>
        <taxon>Spiralia</taxon>
        <taxon>Gnathifera</taxon>
        <taxon>Rotifera</taxon>
        <taxon>Eurotatoria</taxon>
        <taxon>Bdelloidea</taxon>
        <taxon>Philodinida</taxon>
        <taxon>Philodinidae</taxon>
        <taxon>Rotaria</taxon>
    </lineage>
</organism>
<feature type="domain" description="Homeobox" evidence="15">
    <location>
        <begin position="1201"/>
        <end position="1261"/>
    </location>
</feature>
<feature type="compositionally biased region" description="Acidic residues" evidence="14">
    <location>
        <begin position="956"/>
        <end position="987"/>
    </location>
</feature>
<dbReference type="SUPFAM" id="SSF46689">
    <property type="entry name" value="Homeodomain-like"/>
    <property type="match status" value="4"/>
</dbReference>
<evidence type="ECO:0000256" key="10">
    <source>
        <dbReference type="ARBA" id="ARBA00023242"/>
    </source>
</evidence>
<dbReference type="InterPro" id="IPR017970">
    <property type="entry name" value="Homeobox_CS"/>
</dbReference>
<keyword evidence="9" id="KW-0804">Transcription</keyword>
<evidence type="ECO:0000259" key="16">
    <source>
        <dbReference type="PROSITE" id="PS50157"/>
    </source>
</evidence>
<evidence type="ECO:0000256" key="12">
    <source>
        <dbReference type="PROSITE-ProRule" id="PRU00108"/>
    </source>
</evidence>
<feature type="compositionally biased region" description="Low complexity" evidence="14">
    <location>
        <begin position="945"/>
        <end position="955"/>
    </location>
</feature>
<dbReference type="Pfam" id="PF00046">
    <property type="entry name" value="Homeodomain"/>
    <property type="match status" value="4"/>
</dbReference>
<evidence type="ECO:0000256" key="7">
    <source>
        <dbReference type="ARBA" id="ARBA00023125"/>
    </source>
</evidence>
<dbReference type="PANTHER" id="PTHR45891:SF3">
    <property type="entry name" value="ZINC FINGER PROTEIN 2"/>
    <property type="match status" value="1"/>
</dbReference>
<sequence>MSEPPSSSIITTSTTNNSLNELMAVAEQCLSPDNRSLNIHSRNSSKTLKCPKCNWHYKYQETLEIHMKEKHQIGTNSDGNINNSNENETNCSYCLSNSVHPRLARGEQYPCGFKPYRCDLCLYSTTTKGNLAIHMQSDKHMNNCRDLSSPCLQQQQQQQQQISFTSSPENSSLDQTSQSQELKMANECSSIESYSCPLCPQANFNTMESLKEHLCSMHNCSRDALNRCLSLIGDSGFSSMAEANSSDEYRCHSCHNKNFKDFYHLLNHFQDESHIDEETKSVGLLCWKKGCNQYFNSLLNLEKHFREIHSINLNDKNSSQSSLSSTSSIKEIKDNKDNKDIKDIKENYFENKTNSSNGPPMNFLSKTRERLISIGEDIALHYLENLSNSNSNSNSNTNTKYSNEIICDLCLKKFSSLSRLKVHYEDIHSIVLSSRAIQHWIFLLEKLHSSSSCSTLNSNTTKLKRQSSSLNDLNQIKKSRSNSNSNLNETTNLSSSSSSSCFIYSNCSNSTLVNNPYDLTQNKRQRTRISDEQLKILRSYFNINNSPSDEQILLMSDKSQLTTKVIKHWFRNTLFKERQKNKDSPYNFSNPPLQTNKIDLDEYQKTGIIIKKNFNDSDYSDNDLTSNDEQDLLLSDEDFYDYNNKLSNNSIHSSSNQQLNSQQQQQQLNPQQSQLNHQQQQQQQQQQQLNQQQMKNHQQSSRRANRTRFSDEQLRLLQDAFESNPYPKDDDLEVLSEKLKLNSRVIVVWFQNARQKARKSYENNSPNENNQQILFKQDKDDGYSCKNCHKLFQRFAELMKHAKQCSSPCLAAKKNSNKDLIEDNSNSLLNRSSSSSYDMLIKNSLPLSSTVVTNSLNKKDNYCEQCDKYFNTINEFNEHQTFHMQAFLNAATLFPLAAYHPAAAAAAAAAAMAAFSSQLFQNNQNFPMVGLDLNNSNSINKKPSRSLSSFGSDSSNDIEENEGIEGNEVDAEEHDDDDDDINGEDSNDENKKNSSSQKRNRTTILPEQQDYLMSKYSIESNPSRKMLEDISEEVKLKKRVVQVWFQNTRARERKGNIKIDFNSNSNSNSNINSNDINNIIINKKCLHCSLTFKLKSTLENHLLLKHNDLYKKKEDLLLIDYDLFPNGFNSSDDLPLDLSKSSLKNDFNENKFENDNFLNESNDSSNQSIDDQNFLLKHNKHLLNGHLSPNNCQQSLNNSLNGQRRFRTQMTPLQIKLMKAIFLEYRTPTMPECELLGKEIQLQKRVVQVWFQNARAKEKKNPNFFKSDLPDEFQSTNDQCKLCQCKYTLQNPQRDHLFTTKHIENIRSILSKQIGNISTTSTSITTTTNTTTTATNKDDFIKKNSINIKLDIENNSNQSVLDNSSKDEQNQLMSYINLMHLMPIGIDPYNYGLMDPNIHGTPLFMLQLPEEALKKILSLSKSDAHLTRAQYTQDGKNLQDLFDHSYSSIDYQTVDVGYVCKRCYLVWPLYESCRCHALVCWQICGSTLPVSIKSSEDLNDLSGYIFKIEQLTYRCLLCKTSCSTTIEYEKHTKDDIHLKKKLSNSTIQENDSY</sequence>
<gene>
    <name evidence="17" type="ORF">KIK155_LOCUS1927</name>
    <name evidence="18" type="ORF">TOA249_LOCUS21027</name>
</gene>
<evidence type="ECO:0000256" key="14">
    <source>
        <dbReference type="SAM" id="MobiDB-lite"/>
    </source>
</evidence>
<dbReference type="PROSITE" id="PS50071">
    <property type="entry name" value="HOMEOBOX_2"/>
    <property type="match status" value="4"/>
</dbReference>
<dbReference type="InterPro" id="IPR003604">
    <property type="entry name" value="Matrin/U1-like-C_Znf_C2H2"/>
</dbReference>
<dbReference type="PROSITE" id="PS50157">
    <property type="entry name" value="ZINC_FINGER_C2H2_2"/>
    <property type="match status" value="3"/>
</dbReference>
<keyword evidence="5" id="KW-0862">Zinc</keyword>
<evidence type="ECO:0000256" key="9">
    <source>
        <dbReference type="ARBA" id="ARBA00023163"/>
    </source>
</evidence>
<evidence type="ECO:0000256" key="4">
    <source>
        <dbReference type="ARBA" id="ARBA00022771"/>
    </source>
</evidence>
<evidence type="ECO:0000256" key="1">
    <source>
        <dbReference type="ARBA" id="ARBA00004123"/>
    </source>
</evidence>
<feature type="DNA-binding region" description="Homeobox" evidence="12">
    <location>
        <begin position="1203"/>
        <end position="1262"/>
    </location>
</feature>
<feature type="compositionally biased region" description="Low complexity" evidence="14">
    <location>
        <begin position="481"/>
        <end position="499"/>
    </location>
</feature>
<comment type="caution">
    <text evidence="18">The sequence shown here is derived from an EMBL/GenBank/DDBJ whole genome shotgun (WGS) entry which is preliminary data.</text>
</comment>
<dbReference type="InterPro" id="IPR001356">
    <property type="entry name" value="HD"/>
</dbReference>
<feature type="domain" description="Homeobox" evidence="15">
    <location>
        <begin position="995"/>
        <end position="1055"/>
    </location>
</feature>
<feature type="domain" description="C2H2-type" evidence="16">
    <location>
        <begin position="405"/>
        <end position="429"/>
    </location>
</feature>
<feature type="compositionally biased region" description="Polar residues" evidence="14">
    <location>
        <begin position="466"/>
        <end position="476"/>
    </location>
</feature>
<keyword evidence="8 12" id="KW-0371">Homeobox</keyword>
<keyword evidence="3" id="KW-0677">Repeat</keyword>
<feature type="compositionally biased region" description="Low complexity" evidence="14">
    <location>
        <begin position="644"/>
        <end position="701"/>
    </location>
</feature>
<dbReference type="SUPFAM" id="SSF81995">
    <property type="entry name" value="beta-sandwich domain of Sec23/24"/>
    <property type="match status" value="1"/>
</dbReference>
<feature type="region of interest" description="Disordered" evidence="14">
    <location>
        <begin position="644"/>
        <end position="708"/>
    </location>
</feature>
<feature type="region of interest" description="Disordered" evidence="14">
    <location>
        <begin position="458"/>
        <end position="499"/>
    </location>
</feature>
<keyword evidence="10 12" id="KW-0539">Nucleus</keyword>
<dbReference type="GO" id="GO:0005634">
    <property type="term" value="C:nucleus"/>
    <property type="evidence" value="ECO:0007669"/>
    <property type="project" value="UniProtKB-SubCell"/>
</dbReference>
<evidence type="ECO:0000259" key="15">
    <source>
        <dbReference type="PROSITE" id="PS50071"/>
    </source>
</evidence>
<dbReference type="SMART" id="SM00355">
    <property type="entry name" value="ZnF_C2H2"/>
    <property type="match status" value="10"/>
</dbReference>
<dbReference type="Pfam" id="PF00096">
    <property type="entry name" value="zf-C2H2"/>
    <property type="match status" value="1"/>
</dbReference>
<feature type="domain" description="Homeobox" evidence="15">
    <location>
        <begin position="700"/>
        <end position="760"/>
    </location>
</feature>
<feature type="DNA-binding region" description="Homeobox" evidence="12">
    <location>
        <begin position="997"/>
        <end position="1056"/>
    </location>
</feature>
<accession>A0A821M3T8</accession>
<dbReference type="PROSITE" id="PS00027">
    <property type="entry name" value="HOMEOBOX_1"/>
    <property type="match status" value="2"/>
</dbReference>
<dbReference type="GO" id="GO:0008270">
    <property type="term" value="F:zinc ion binding"/>
    <property type="evidence" value="ECO:0007669"/>
    <property type="project" value="UniProtKB-KW"/>
</dbReference>
<keyword evidence="4 11" id="KW-0863">Zinc-finger</keyword>
<dbReference type="GO" id="GO:0000978">
    <property type="term" value="F:RNA polymerase II cis-regulatory region sequence-specific DNA binding"/>
    <property type="evidence" value="ECO:0007669"/>
    <property type="project" value="TreeGrafter"/>
</dbReference>
<dbReference type="SMART" id="SM00451">
    <property type="entry name" value="ZnF_U1"/>
    <property type="match status" value="3"/>
</dbReference>
<dbReference type="GO" id="GO:0000981">
    <property type="term" value="F:DNA-binding transcription factor activity, RNA polymerase II-specific"/>
    <property type="evidence" value="ECO:0007669"/>
    <property type="project" value="InterPro"/>
</dbReference>
<evidence type="ECO:0000256" key="3">
    <source>
        <dbReference type="ARBA" id="ARBA00022737"/>
    </source>
</evidence>
<dbReference type="InterPro" id="IPR013087">
    <property type="entry name" value="Znf_C2H2_type"/>
</dbReference>
<evidence type="ECO:0000256" key="5">
    <source>
        <dbReference type="ARBA" id="ARBA00022833"/>
    </source>
</evidence>
<dbReference type="InterPro" id="IPR036236">
    <property type="entry name" value="Znf_C2H2_sf"/>
</dbReference>
<feature type="DNA-binding region" description="Homeobox" evidence="12">
    <location>
        <begin position="702"/>
        <end position="761"/>
    </location>
</feature>
<evidence type="ECO:0000256" key="13">
    <source>
        <dbReference type="RuleBase" id="RU000682"/>
    </source>
</evidence>
<dbReference type="PANTHER" id="PTHR45891">
    <property type="entry name" value="ZINC FINGER HOMEOBOX PROTEIN"/>
    <property type="match status" value="1"/>
</dbReference>
<evidence type="ECO:0000313" key="19">
    <source>
        <dbReference type="Proteomes" id="UP000663838"/>
    </source>
</evidence>
<feature type="compositionally biased region" description="Polar residues" evidence="14">
    <location>
        <begin position="162"/>
        <end position="178"/>
    </location>
</feature>
<name>A0A821M3T8_9BILA</name>
<dbReference type="Proteomes" id="UP000663838">
    <property type="component" value="Unassembled WGS sequence"/>
</dbReference>
<evidence type="ECO:0000256" key="2">
    <source>
        <dbReference type="ARBA" id="ARBA00022723"/>
    </source>
</evidence>
<dbReference type="PROSITE" id="PS00028">
    <property type="entry name" value="ZINC_FINGER_C2H2_1"/>
    <property type="match status" value="6"/>
</dbReference>
<feature type="domain" description="C2H2-type" evidence="16">
    <location>
        <begin position="861"/>
        <end position="883"/>
    </location>
</feature>
<keyword evidence="6" id="KW-0805">Transcription regulation</keyword>
<dbReference type="SMART" id="SM00389">
    <property type="entry name" value="HOX"/>
    <property type="match status" value="4"/>
</dbReference>
<evidence type="ECO:0000313" key="17">
    <source>
        <dbReference type="EMBL" id="CAF3333275.1"/>
    </source>
</evidence>
<dbReference type="Gene3D" id="3.30.160.60">
    <property type="entry name" value="Classic Zinc Finger"/>
    <property type="match status" value="1"/>
</dbReference>
<evidence type="ECO:0000256" key="6">
    <source>
        <dbReference type="ARBA" id="ARBA00023015"/>
    </source>
</evidence>
<keyword evidence="7 12" id="KW-0238">DNA-binding</keyword>
<evidence type="ECO:0000256" key="8">
    <source>
        <dbReference type="ARBA" id="ARBA00023155"/>
    </source>
</evidence>
<evidence type="ECO:0000313" key="18">
    <source>
        <dbReference type="EMBL" id="CAF4761156.1"/>
    </source>
</evidence>
<dbReference type="FunFam" id="3.30.160.60:FF:000081">
    <property type="entry name" value="Zinc finger homeobox protein 4"/>
    <property type="match status" value="1"/>
</dbReference>
<dbReference type="Proteomes" id="UP000663865">
    <property type="component" value="Unassembled WGS sequence"/>
</dbReference>